<dbReference type="Gene3D" id="3.90.190.10">
    <property type="entry name" value="Protein tyrosine phosphatase superfamily"/>
    <property type="match status" value="1"/>
</dbReference>
<gene>
    <name evidence="5" type="ORF">EDC91_1109</name>
</gene>
<dbReference type="SUPFAM" id="SSF52799">
    <property type="entry name" value="(Phosphotyrosine protein) phosphatases II"/>
    <property type="match status" value="1"/>
</dbReference>
<evidence type="ECO:0000259" key="4">
    <source>
        <dbReference type="PROSITE" id="PS50146"/>
    </source>
</evidence>
<dbReference type="GO" id="GO:0016301">
    <property type="term" value="F:kinase activity"/>
    <property type="evidence" value="ECO:0007669"/>
    <property type="project" value="InterPro"/>
</dbReference>
<dbReference type="PANTHER" id="PTHR30492">
    <property type="entry name" value="METHYLGLYOXAL SYNTHASE"/>
    <property type="match status" value="1"/>
</dbReference>
<feature type="domain" description="Tyrosine specific protein phosphatases" evidence="3">
    <location>
        <begin position="158"/>
        <end position="227"/>
    </location>
</feature>
<dbReference type="Gene3D" id="3.40.50.10330">
    <property type="entry name" value="Probable inorganic polyphosphate/atp-NAD kinase, domain 1"/>
    <property type="match status" value="1"/>
</dbReference>
<feature type="transmembrane region" description="Helical" evidence="1">
    <location>
        <begin position="6"/>
        <end position="21"/>
    </location>
</feature>
<dbReference type="EMBL" id="SLWF01000010">
    <property type="protein sequence ID" value="TCN84970.1"/>
    <property type="molecule type" value="Genomic_DNA"/>
</dbReference>
<evidence type="ECO:0000256" key="1">
    <source>
        <dbReference type="SAM" id="Phobius"/>
    </source>
</evidence>
<dbReference type="GO" id="GO:0019242">
    <property type="term" value="P:methylglyoxal biosynthetic process"/>
    <property type="evidence" value="ECO:0007669"/>
    <property type="project" value="InterPro"/>
</dbReference>
<evidence type="ECO:0000313" key="6">
    <source>
        <dbReference type="Proteomes" id="UP000294832"/>
    </source>
</evidence>
<dbReference type="GO" id="GO:0008929">
    <property type="term" value="F:methylglyoxal synthase activity"/>
    <property type="evidence" value="ECO:0007669"/>
    <property type="project" value="InterPro"/>
</dbReference>
<dbReference type="SUPFAM" id="SSF111331">
    <property type="entry name" value="NAD kinase/diacylglycerol kinase-like"/>
    <property type="match status" value="1"/>
</dbReference>
<dbReference type="InterPro" id="IPR016064">
    <property type="entry name" value="NAD/diacylglycerol_kinase_sf"/>
</dbReference>
<keyword evidence="1" id="KW-0812">Transmembrane</keyword>
<name>A0A4R2FAB4_9GAMM</name>
<dbReference type="PROSITE" id="PS50056">
    <property type="entry name" value="TYR_PHOSPHATASE_2"/>
    <property type="match status" value="1"/>
</dbReference>
<dbReference type="InterPro" id="IPR000340">
    <property type="entry name" value="Dual-sp_phosphatase_cat-dom"/>
</dbReference>
<keyword evidence="1" id="KW-1133">Transmembrane helix</keyword>
<dbReference type="SMART" id="SM00404">
    <property type="entry name" value="PTPc_motif"/>
    <property type="match status" value="1"/>
</dbReference>
<dbReference type="PROSITE" id="PS50054">
    <property type="entry name" value="TYR_PHOSPHATASE_DUAL"/>
    <property type="match status" value="1"/>
</dbReference>
<evidence type="ECO:0000259" key="3">
    <source>
        <dbReference type="PROSITE" id="PS50056"/>
    </source>
</evidence>
<reference evidence="5 6" key="1">
    <citation type="submission" date="2019-03" db="EMBL/GenBank/DDBJ databases">
        <title>Freshwater and sediment microbial communities from various areas in North America, analyzing microbe dynamics in response to fracking.</title>
        <authorList>
            <person name="Lamendella R."/>
        </authorList>
    </citation>
    <scope>NUCLEOTIDE SEQUENCE [LARGE SCALE GENOMIC DNA]</scope>
    <source>
        <strain evidence="5 6">74A</strain>
    </source>
</reference>
<dbReference type="SMART" id="SM00195">
    <property type="entry name" value="DSPc"/>
    <property type="match status" value="1"/>
</dbReference>
<keyword evidence="1" id="KW-0472">Membrane</keyword>
<dbReference type="OrthoDB" id="142078at2"/>
<dbReference type="InterPro" id="IPR017438">
    <property type="entry name" value="ATP-NAD_kinase_N"/>
</dbReference>
<feature type="transmembrane region" description="Helical" evidence="1">
    <location>
        <begin position="28"/>
        <end position="48"/>
    </location>
</feature>
<protein>
    <submittedName>
        <fullName evidence="5">Dual specificity protein phosphatase</fullName>
    </submittedName>
</protein>
<dbReference type="FunFam" id="3.90.190.10:FF:000157">
    <property type="entry name" value="Protein-tyrosine phosphatase"/>
    <property type="match status" value="1"/>
</dbReference>
<dbReference type="InterPro" id="IPR003595">
    <property type="entry name" value="Tyr_Pase_cat"/>
</dbReference>
<dbReference type="InterPro" id="IPR045540">
    <property type="entry name" value="YegS/DAGK_C"/>
</dbReference>
<dbReference type="InterPro" id="IPR004363">
    <property type="entry name" value="Methylgl_synth"/>
</dbReference>
<dbReference type="SMART" id="SM00046">
    <property type="entry name" value="DAGKc"/>
    <property type="match status" value="1"/>
</dbReference>
<dbReference type="Pfam" id="PF00781">
    <property type="entry name" value="DAGK_cat"/>
    <property type="match status" value="1"/>
</dbReference>
<dbReference type="InterPro" id="IPR001206">
    <property type="entry name" value="Diacylglycerol_kinase_cat_dom"/>
</dbReference>
<feature type="domain" description="Tyrosine-protein phosphatase" evidence="2">
    <location>
        <begin position="92"/>
        <end position="238"/>
    </location>
</feature>
<dbReference type="InterPro" id="IPR020422">
    <property type="entry name" value="TYR_PHOSPHATASE_DUAL_dom"/>
</dbReference>
<dbReference type="AlphaFoldDB" id="A0A4R2FAB4"/>
<dbReference type="InterPro" id="IPR029021">
    <property type="entry name" value="Prot-tyrosine_phosphatase-like"/>
</dbReference>
<evidence type="ECO:0000259" key="2">
    <source>
        <dbReference type="PROSITE" id="PS50054"/>
    </source>
</evidence>
<accession>A0A4R2FAB4</accession>
<proteinExistence type="predicted"/>
<sequence length="546" mass="60998">MPLSALYILIALSAVFLMWLLPSSWWWLWLPLCWIALAFTLVASAYAVNRPGIFRKRSNGQLSVLMRWILLPFLWFVGSFNALFRRYDTVPRFSKIRDDLYLGSRLFSVDIDELQRLQIGAILDVTSEFDAIAVADLQQAGINYLNLPVLDHSIPSKVAMRRALQWMSRQQRHGRKLLVHCALGRGRSVLMVAAWLLCRESFDSVTQVLTDIRQHRTSIRLNRRQLKFLKRLWQSQELSLKHRLWLVVNPVSGGGKWPKYREEICQRLQQYYEVQVLETTPQRPAAALARKAIRSGADILVAGGGDGTVNEVASAVIGTDLPLGIIPLGTTNALSQVLWGLGAKLEPLGTALEAIINGEQQRIDTARCNGRPVLLLVGVGFEAQMIKTANRERKNALGELAYLQGFWQAFSQNREMSLNVRLDKSAPFTLHTGSVTVANSAPVTTILAQGAGHTDLCDGLLDVTWLTPTEGLGESLLTIAELTVNGLTKQSLEINAHHQKVAKIKISSAKRMDYVIDGEYFRGRTLNIQVRPASLNVLLPSATEDY</sequence>
<feature type="transmembrane region" description="Helical" evidence="1">
    <location>
        <begin position="68"/>
        <end position="87"/>
    </location>
</feature>
<dbReference type="Pfam" id="PF00782">
    <property type="entry name" value="DSPc"/>
    <property type="match status" value="1"/>
</dbReference>
<dbReference type="Proteomes" id="UP000294832">
    <property type="component" value="Unassembled WGS sequence"/>
</dbReference>
<dbReference type="GO" id="GO:0005829">
    <property type="term" value="C:cytosol"/>
    <property type="evidence" value="ECO:0007669"/>
    <property type="project" value="TreeGrafter"/>
</dbReference>
<dbReference type="PANTHER" id="PTHR30492:SF0">
    <property type="entry name" value="METHYLGLYOXAL SYNTHASE"/>
    <property type="match status" value="1"/>
</dbReference>
<keyword evidence="6" id="KW-1185">Reference proteome</keyword>
<dbReference type="PROSITE" id="PS50146">
    <property type="entry name" value="DAGK"/>
    <property type="match status" value="1"/>
</dbReference>
<feature type="domain" description="DAGKc" evidence="4">
    <location>
        <begin position="239"/>
        <end position="372"/>
    </location>
</feature>
<dbReference type="InterPro" id="IPR000387">
    <property type="entry name" value="Tyr_Pase_dom"/>
</dbReference>
<dbReference type="Gene3D" id="2.60.200.40">
    <property type="match status" value="1"/>
</dbReference>
<comment type="caution">
    <text evidence="5">The sequence shown here is derived from an EMBL/GenBank/DDBJ whole genome shotgun (WGS) entry which is preliminary data.</text>
</comment>
<evidence type="ECO:0000313" key="5">
    <source>
        <dbReference type="EMBL" id="TCN84970.1"/>
    </source>
</evidence>
<dbReference type="RefSeq" id="WP_133038730.1">
    <property type="nucleotide sequence ID" value="NZ_SLWF01000010.1"/>
</dbReference>
<dbReference type="NCBIfam" id="NF009025">
    <property type="entry name" value="PRK12361.1"/>
    <property type="match status" value="1"/>
</dbReference>
<organism evidence="5 6">
    <name type="scientific">Shewanella fodinae</name>
    <dbReference type="NCBI Taxonomy" id="552357"/>
    <lineage>
        <taxon>Bacteria</taxon>
        <taxon>Pseudomonadati</taxon>
        <taxon>Pseudomonadota</taxon>
        <taxon>Gammaproteobacteria</taxon>
        <taxon>Alteromonadales</taxon>
        <taxon>Shewanellaceae</taxon>
        <taxon>Shewanella</taxon>
    </lineage>
</organism>
<dbReference type="Pfam" id="PF19279">
    <property type="entry name" value="YegS_C"/>
    <property type="match status" value="1"/>
</dbReference>